<keyword evidence="1" id="KW-0853">WD repeat</keyword>
<dbReference type="SUPFAM" id="SSF50978">
    <property type="entry name" value="WD40 repeat-like"/>
    <property type="match status" value="1"/>
</dbReference>
<proteinExistence type="predicted"/>
<dbReference type="PANTHER" id="PTHR22850">
    <property type="entry name" value="WD40 REPEAT FAMILY"/>
    <property type="match status" value="1"/>
</dbReference>
<dbReference type="VEuPathDB" id="ToxoDB:ETH_00042510"/>
<dbReference type="VEuPathDB" id="ToxoDB:ETH2_1206300"/>
<dbReference type="SMART" id="SM00320">
    <property type="entry name" value="WD40"/>
    <property type="match status" value="4"/>
</dbReference>
<dbReference type="InterPro" id="IPR036322">
    <property type="entry name" value="WD40_repeat_dom_sf"/>
</dbReference>
<dbReference type="InterPro" id="IPR001680">
    <property type="entry name" value="WD40_rpt"/>
</dbReference>
<reference evidence="3" key="2">
    <citation type="submission" date="2013-10" db="EMBL/GenBank/DDBJ databases">
        <authorList>
            <person name="Aslett M."/>
        </authorList>
    </citation>
    <scope>NUCLEOTIDE SEQUENCE [LARGE SCALE GENOMIC DNA]</scope>
    <source>
        <strain evidence="3">Houghton</strain>
    </source>
</reference>
<dbReference type="OMA" id="AWNKDEP"/>
<dbReference type="Proteomes" id="UP000030747">
    <property type="component" value="Unassembled WGS sequence"/>
</dbReference>
<dbReference type="InterPro" id="IPR050459">
    <property type="entry name" value="WD_repeat_RBAP46/RBAP48/MSI1"/>
</dbReference>
<dbReference type="GeneID" id="25257541"/>
<dbReference type="InterPro" id="IPR015943">
    <property type="entry name" value="WD40/YVTN_repeat-like_dom_sf"/>
</dbReference>
<dbReference type="AlphaFoldDB" id="U6L2J5"/>
<evidence type="ECO:0000313" key="3">
    <source>
        <dbReference type="EMBL" id="CDJ44617.1"/>
    </source>
</evidence>
<dbReference type="OrthoDB" id="427795at2759"/>
<gene>
    <name evidence="3" type="ORF">ETH_00042510</name>
</gene>
<dbReference type="Pfam" id="PF00400">
    <property type="entry name" value="WD40"/>
    <property type="match status" value="1"/>
</dbReference>
<dbReference type="RefSeq" id="XP_013235365.1">
    <property type="nucleotide sequence ID" value="XM_013379911.1"/>
</dbReference>
<organism evidence="3 4">
    <name type="scientific">Eimeria tenella</name>
    <name type="common">Coccidian parasite</name>
    <dbReference type="NCBI Taxonomy" id="5802"/>
    <lineage>
        <taxon>Eukaryota</taxon>
        <taxon>Sar</taxon>
        <taxon>Alveolata</taxon>
        <taxon>Apicomplexa</taxon>
        <taxon>Conoidasida</taxon>
        <taxon>Coccidia</taxon>
        <taxon>Eucoccidiorida</taxon>
        <taxon>Eimeriorina</taxon>
        <taxon>Eimeriidae</taxon>
        <taxon>Eimeria</taxon>
    </lineage>
</organism>
<evidence type="ECO:0000313" key="4">
    <source>
        <dbReference type="Proteomes" id="UP000030747"/>
    </source>
</evidence>
<feature type="non-terminal residue" evidence="3">
    <location>
        <position position="1"/>
    </location>
</feature>
<dbReference type="Gene3D" id="2.130.10.10">
    <property type="entry name" value="YVTN repeat-like/Quinoprotein amine dehydrogenase"/>
    <property type="match status" value="1"/>
</dbReference>
<keyword evidence="2" id="KW-0677">Repeat</keyword>
<sequence length="255" mass="27785">TCLSWNPYRGGQIVSCGSDGTWTVHDAFAALQLKPTEGAKSVLACEMPTRLNSCCWAAADILIAAAEDSVASLWDIRQAPTEPIGKVTCKGSPINCIATTPLKPELFVCGGDDGLLQLYDRRRLCAAVHTLEGPSAAVHTLEGPTACKVSAVSFSLQKPSFLLSADSNKYTFLWDLEKAGEEQDPEDAEDGPPELLFTHGGHRADVYDASWNCEEQFPHLVASVANDNQLHIWQPKSSVFFEEESEREEDADELE</sequence>
<reference evidence="3" key="1">
    <citation type="submission" date="2013-10" db="EMBL/GenBank/DDBJ databases">
        <title>Genomic analysis of the causative agents of coccidiosis in chickens.</title>
        <authorList>
            <person name="Reid A.J."/>
            <person name="Blake D."/>
            <person name="Billington K."/>
            <person name="Browne H."/>
            <person name="Dunn M."/>
            <person name="Hung S."/>
            <person name="Kawahara F."/>
            <person name="Miranda-Saavedra D."/>
            <person name="Mourier T."/>
            <person name="Nagra H."/>
            <person name="Otto T.D."/>
            <person name="Rawlings N."/>
            <person name="Sanchez A."/>
            <person name="Sanders M."/>
            <person name="Subramaniam C."/>
            <person name="Tay Y."/>
            <person name="Dear P."/>
            <person name="Doerig C."/>
            <person name="Gruber A."/>
            <person name="Parkinson J."/>
            <person name="Shirley M."/>
            <person name="Wan K.L."/>
            <person name="Berriman M."/>
            <person name="Tomley F."/>
            <person name="Pain A."/>
        </authorList>
    </citation>
    <scope>NUCLEOTIDE SEQUENCE [LARGE SCALE GENOMIC DNA]</scope>
    <source>
        <strain evidence="3">Houghton</strain>
    </source>
</reference>
<accession>U6L2J5</accession>
<evidence type="ECO:0000256" key="1">
    <source>
        <dbReference type="ARBA" id="ARBA00022574"/>
    </source>
</evidence>
<name>U6L2J5_EIMTE</name>
<dbReference type="EMBL" id="HG677368">
    <property type="protein sequence ID" value="CDJ44617.1"/>
    <property type="molecule type" value="Genomic_DNA"/>
</dbReference>
<protein>
    <submittedName>
        <fullName evidence="3">Uncharacterized protein</fullName>
    </submittedName>
</protein>
<keyword evidence="4" id="KW-1185">Reference proteome</keyword>
<evidence type="ECO:0000256" key="2">
    <source>
        <dbReference type="ARBA" id="ARBA00022737"/>
    </source>
</evidence>